<evidence type="ECO:0000313" key="3">
    <source>
        <dbReference type="EMBL" id="KAG2436441.1"/>
    </source>
</evidence>
<keyword evidence="4" id="KW-1185">Reference proteome</keyword>
<feature type="region of interest" description="Disordered" evidence="1">
    <location>
        <begin position="222"/>
        <end position="260"/>
    </location>
</feature>
<feature type="compositionally biased region" description="Low complexity" evidence="1">
    <location>
        <begin position="867"/>
        <end position="876"/>
    </location>
</feature>
<protein>
    <submittedName>
        <fullName evidence="3">Uncharacterized protein</fullName>
    </submittedName>
</protein>
<evidence type="ECO:0000256" key="2">
    <source>
        <dbReference type="SAM" id="Phobius"/>
    </source>
</evidence>
<feature type="transmembrane region" description="Helical" evidence="2">
    <location>
        <begin position="267"/>
        <end position="292"/>
    </location>
</feature>
<evidence type="ECO:0000313" key="4">
    <source>
        <dbReference type="Proteomes" id="UP000650467"/>
    </source>
</evidence>
<feature type="region of interest" description="Disordered" evidence="1">
    <location>
        <begin position="916"/>
        <end position="1042"/>
    </location>
</feature>
<keyword evidence="2" id="KW-0812">Transmembrane</keyword>
<feature type="compositionally biased region" description="Low complexity" evidence="1">
    <location>
        <begin position="596"/>
        <end position="607"/>
    </location>
</feature>
<comment type="caution">
    <text evidence="3">The sequence shown here is derived from an EMBL/GenBank/DDBJ whole genome shotgun (WGS) entry which is preliminary data.</text>
</comment>
<feature type="compositionally biased region" description="Polar residues" evidence="1">
    <location>
        <begin position="935"/>
        <end position="947"/>
    </location>
</feature>
<keyword evidence="2" id="KW-1133">Transmembrane helix</keyword>
<feature type="compositionally biased region" description="Polar residues" evidence="1">
    <location>
        <begin position="733"/>
        <end position="742"/>
    </location>
</feature>
<feature type="compositionally biased region" description="Basic and acidic residues" evidence="1">
    <location>
        <begin position="1025"/>
        <end position="1042"/>
    </location>
</feature>
<feature type="region of interest" description="Disordered" evidence="1">
    <location>
        <begin position="857"/>
        <end position="898"/>
    </location>
</feature>
<feature type="compositionally biased region" description="Low complexity" evidence="1">
    <location>
        <begin position="615"/>
        <end position="624"/>
    </location>
</feature>
<dbReference type="Proteomes" id="UP000650467">
    <property type="component" value="Unassembled WGS sequence"/>
</dbReference>
<dbReference type="EMBL" id="JAEHOC010000013">
    <property type="protein sequence ID" value="KAG2436441.1"/>
    <property type="molecule type" value="Genomic_DNA"/>
</dbReference>
<keyword evidence="2" id="KW-0472">Membrane</keyword>
<feature type="compositionally biased region" description="Acidic residues" evidence="1">
    <location>
        <begin position="978"/>
        <end position="992"/>
    </location>
</feature>
<feature type="region of interest" description="Disordered" evidence="1">
    <location>
        <begin position="725"/>
        <end position="770"/>
    </location>
</feature>
<reference evidence="3" key="1">
    <citation type="journal article" date="2020" name="bioRxiv">
        <title>Comparative genomics of Chlamydomonas.</title>
        <authorList>
            <person name="Craig R.J."/>
            <person name="Hasan A.R."/>
            <person name="Ness R.W."/>
            <person name="Keightley P.D."/>
        </authorList>
    </citation>
    <scope>NUCLEOTIDE SEQUENCE</scope>
    <source>
        <strain evidence="3">SAG 7.73</strain>
    </source>
</reference>
<name>A0A835T320_CHLIN</name>
<organism evidence="3 4">
    <name type="scientific">Chlamydomonas incerta</name>
    <dbReference type="NCBI Taxonomy" id="51695"/>
    <lineage>
        <taxon>Eukaryota</taxon>
        <taxon>Viridiplantae</taxon>
        <taxon>Chlorophyta</taxon>
        <taxon>core chlorophytes</taxon>
        <taxon>Chlorophyceae</taxon>
        <taxon>CS clade</taxon>
        <taxon>Chlamydomonadales</taxon>
        <taxon>Chlamydomonadaceae</taxon>
        <taxon>Chlamydomonas</taxon>
    </lineage>
</organism>
<feature type="region of interest" description="Disordered" evidence="1">
    <location>
        <begin position="596"/>
        <end position="677"/>
    </location>
</feature>
<feature type="transmembrane region" description="Helical" evidence="2">
    <location>
        <begin position="313"/>
        <end position="330"/>
    </location>
</feature>
<evidence type="ECO:0000256" key="1">
    <source>
        <dbReference type="SAM" id="MobiDB-lite"/>
    </source>
</evidence>
<dbReference type="OrthoDB" id="10647824at2759"/>
<feature type="compositionally biased region" description="Gly residues" evidence="1">
    <location>
        <begin position="228"/>
        <end position="256"/>
    </location>
</feature>
<dbReference type="AlphaFoldDB" id="A0A835T320"/>
<sequence length="1042" mass="102227">MFSGASSELSVPVILDESDCASFNADDYSPILGLDGAVLGYALVRSAGPSTSGAATAGDGAQRLEVSIALNKDSGVAFAQPQIRDDGLGSSSGGDAADQVGNVHAAMSSYLPTSCLPALPPGGEADGLAGSGLSAASSLQSASANCSVSGTRARLAFDVPPGLFNCSAAAANYNGTGDLGSSYYKVFFLSVKVVANQISPGCSYITVTATCRPSTCPGFQGSAASADSGGGSSGVLGGSGRSSGTGGGVTIGGGSRSGESDSLQLKVVLPGIIGGAGAALVLSVIAAVGWVVSERIKRRRRREARLRAKLERASALAATGTAGAGSYVTYPGTGPRRASVTCTSPSVMLRLARTDSGWSDEAEEGDGDGEYEGEGRFVVGYGHVGAAAGGGRGKAGGHSTYTARSPAAAAGAGGVSRVQQLRMGSAAAAAAAATNARTNGRGSSAHWSTAHQFGFPDAARRDGGAGAGVDIGGVHFFRSVTGHAPGGVEGSPSSGFGPAPGPWQGWSPTASVTAASPWRSPGGFEARSYASSLAAGVGDGRWGAAGVAGGMSVTGPSAAGGMHHGTAGRSITVSRSVVIEGRLVDVPVVLPASPPQHAAPGAAAAAAGEVRSPSRARAGRGAAGHFAEAPDLRPGASGIAAGRPRSRGRAPGSSARGADGSPPLSPRGGDDGEMGGTGTLAAAAAAAAASRRAAAGRSRTAAAAAAARSVASALLLGRGKTGVARPPALETIESGNTSSGTGTDAPPSPHPASRRGSTLAPPAPPPKTVTPLVVPPLLQHLVAPHSLSAPSAAVAAAAAALPPAPAALSAAAPPYPAPAHAQAHAARGSLRIASRFADVMAGSAPGAVVVAAGPNTPRTAVTDADRGSPGPASSSGGDREDWASASLPPVSGAMESGGLFHSAEGGCFTVTEAGEDVDETTSRRSEPMPRPSQPPSESGASVVSQPSFFMLLPPTATGSPYPGGASARGATLERTIEGWEEEEAETRTDEDEGRTSSGSRGSSGGHGSPAAQRRGGRGVLTARRLRLELETQPEEREEAREA</sequence>
<accession>A0A835T320</accession>
<proteinExistence type="predicted"/>
<feature type="compositionally biased region" description="Low complexity" evidence="1">
    <location>
        <begin position="633"/>
        <end position="662"/>
    </location>
</feature>
<gene>
    <name evidence="3" type="ORF">HXX76_006744</name>
</gene>